<proteinExistence type="predicted"/>
<evidence type="ECO:0000313" key="8">
    <source>
        <dbReference type="Proteomes" id="UP000053424"/>
    </source>
</evidence>
<evidence type="ECO:0000256" key="1">
    <source>
        <dbReference type="ARBA" id="ARBA00004141"/>
    </source>
</evidence>
<dbReference type="Pfam" id="PF01284">
    <property type="entry name" value="MARVEL"/>
    <property type="match status" value="1"/>
</dbReference>
<keyword evidence="2 5" id="KW-0812">Transmembrane</keyword>
<dbReference type="HOGENOM" id="CLU_083413_1_1_1"/>
<dbReference type="OrthoDB" id="3364107at2759"/>
<evidence type="ECO:0000256" key="3">
    <source>
        <dbReference type="ARBA" id="ARBA00022989"/>
    </source>
</evidence>
<sequence>MVQDLNSTFQLVRTVIFGTVTVFAFIVLALCASITNYTSTYYYGGYFPFAALGIAVAVLTLLTLPAMLYLSLNRKGAFTSLTGLEFGWTSFLWILWLALGGNSAGILWLGDCGYWLTGKGESMCRQSQAVTAFGFLNWIALFAYNITLLVLLIRQQMRGNSVWNGYITETDFAAPGPNSAVPSNKVPEAGFAPQYQAPAVVPVYPTQQYQGAPPQTTSPHPQV</sequence>
<feature type="transmembrane region" description="Helical" evidence="5">
    <location>
        <begin position="91"/>
        <end position="110"/>
    </location>
</feature>
<evidence type="ECO:0000256" key="5">
    <source>
        <dbReference type="SAM" id="Phobius"/>
    </source>
</evidence>
<protein>
    <recommendedName>
        <fullName evidence="6">MARVEL domain-containing protein</fullName>
    </recommendedName>
</protein>
<dbReference type="GO" id="GO:0016020">
    <property type="term" value="C:membrane"/>
    <property type="evidence" value="ECO:0007669"/>
    <property type="project" value="UniProtKB-SubCell"/>
</dbReference>
<gene>
    <name evidence="7" type="ORF">M413DRAFT_444461</name>
</gene>
<keyword evidence="4 5" id="KW-0472">Membrane</keyword>
<dbReference type="EMBL" id="KN831777">
    <property type="protein sequence ID" value="KIM42808.1"/>
    <property type="molecule type" value="Genomic_DNA"/>
</dbReference>
<comment type="subcellular location">
    <subcellularLocation>
        <location evidence="1">Membrane</location>
        <topology evidence="1">Multi-pass membrane protein</topology>
    </subcellularLocation>
</comment>
<feature type="transmembrane region" description="Helical" evidence="5">
    <location>
        <begin position="47"/>
        <end position="70"/>
    </location>
</feature>
<evidence type="ECO:0000256" key="4">
    <source>
        <dbReference type="ARBA" id="ARBA00023136"/>
    </source>
</evidence>
<feature type="transmembrane region" description="Helical" evidence="5">
    <location>
        <begin position="12"/>
        <end position="35"/>
    </location>
</feature>
<evidence type="ECO:0000313" key="7">
    <source>
        <dbReference type="EMBL" id="KIM42808.1"/>
    </source>
</evidence>
<dbReference type="STRING" id="686832.A0A0C2XYV5"/>
<organism evidence="7 8">
    <name type="scientific">Hebeloma cylindrosporum</name>
    <dbReference type="NCBI Taxonomy" id="76867"/>
    <lineage>
        <taxon>Eukaryota</taxon>
        <taxon>Fungi</taxon>
        <taxon>Dikarya</taxon>
        <taxon>Basidiomycota</taxon>
        <taxon>Agaricomycotina</taxon>
        <taxon>Agaricomycetes</taxon>
        <taxon>Agaricomycetidae</taxon>
        <taxon>Agaricales</taxon>
        <taxon>Agaricineae</taxon>
        <taxon>Hymenogastraceae</taxon>
        <taxon>Hebeloma</taxon>
    </lineage>
</organism>
<keyword evidence="3 5" id="KW-1133">Transmembrane helix</keyword>
<reference evidence="7 8" key="1">
    <citation type="submission" date="2014-04" db="EMBL/GenBank/DDBJ databases">
        <authorList>
            <consortium name="DOE Joint Genome Institute"/>
            <person name="Kuo A."/>
            <person name="Gay G."/>
            <person name="Dore J."/>
            <person name="Kohler A."/>
            <person name="Nagy L.G."/>
            <person name="Floudas D."/>
            <person name="Copeland A."/>
            <person name="Barry K.W."/>
            <person name="Cichocki N."/>
            <person name="Veneault-Fourrey C."/>
            <person name="LaButti K."/>
            <person name="Lindquist E.A."/>
            <person name="Lipzen A."/>
            <person name="Lundell T."/>
            <person name="Morin E."/>
            <person name="Murat C."/>
            <person name="Sun H."/>
            <person name="Tunlid A."/>
            <person name="Henrissat B."/>
            <person name="Grigoriev I.V."/>
            <person name="Hibbett D.S."/>
            <person name="Martin F."/>
            <person name="Nordberg H.P."/>
            <person name="Cantor M.N."/>
            <person name="Hua S.X."/>
        </authorList>
    </citation>
    <scope>NUCLEOTIDE SEQUENCE [LARGE SCALE GENOMIC DNA]</scope>
    <source>
        <strain evidence="8">h7</strain>
    </source>
</reference>
<feature type="domain" description="MARVEL" evidence="6">
    <location>
        <begin position="14"/>
        <end position="143"/>
    </location>
</feature>
<dbReference type="Proteomes" id="UP000053424">
    <property type="component" value="Unassembled WGS sequence"/>
</dbReference>
<evidence type="ECO:0000259" key="6">
    <source>
        <dbReference type="Pfam" id="PF01284"/>
    </source>
</evidence>
<reference evidence="8" key="2">
    <citation type="submission" date="2015-01" db="EMBL/GenBank/DDBJ databases">
        <title>Evolutionary Origins and Diversification of the Mycorrhizal Mutualists.</title>
        <authorList>
            <consortium name="DOE Joint Genome Institute"/>
            <consortium name="Mycorrhizal Genomics Consortium"/>
            <person name="Kohler A."/>
            <person name="Kuo A."/>
            <person name="Nagy L.G."/>
            <person name="Floudas D."/>
            <person name="Copeland A."/>
            <person name="Barry K.W."/>
            <person name="Cichocki N."/>
            <person name="Veneault-Fourrey C."/>
            <person name="LaButti K."/>
            <person name="Lindquist E.A."/>
            <person name="Lipzen A."/>
            <person name="Lundell T."/>
            <person name="Morin E."/>
            <person name="Murat C."/>
            <person name="Riley R."/>
            <person name="Ohm R."/>
            <person name="Sun H."/>
            <person name="Tunlid A."/>
            <person name="Henrissat B."/>
            <person name="Grigoriev I.V."/>
            <person name="Hibbett D.S."/>
            <person name="Martin F."/>
        </authorList>
    </citation>
    <scope>NUCLEOTIDE SEQUENCE [LARGE SCALE GENOMIC DNA]</scope>
    <source>
        <strain evidence="8">h7</strain>
    </source>
</reference>
<feature type="transmembrane region" description="Helical" evidence="5">
    <location>
        <begin position="130"/>
        <end position="153"/>
    </location>
</feature>
<evidence type="ECO:0000256" key="2">
    <source>
        <dbReference type="ARBA" id="ARBA00022692"/>
    </source>
</evidence>
<name>A0A0C2XYV5_HEBCY</name>
<dbReference type="InterPro" id="IPR008253">
    <property type="entry name" value="Marvel"/>
</dbReference>
<keyword evidence="8" id="KW-1185">Reference proteome</keyword>
<dbReference type="AlphaFoldDB" id="A0A0C2XYV5"/>
<accession>A0A0C2XYV5</accession>